<sequence>MRLVLNAETYETVFRDIVAKARRFLWIVTADIKDLHVDGGRGKFIPFLEVLAGKLRNGVEVRLIHAKEPGPRFREDFDRFPEFLRSDGFDRLLCPRMHMKCVIADGRVAYIGSANLTGAGMGAKSDGRRNFEAGVVTEDREQLAQLMAFIDEFYLGDHCEKCQRRDVCPEPIR</sequence>
<dbReference type="RefSeq" id="WP_138084960.1">
    <property type="nucleotide sequence ID" value="NZ_VAUV01000003.1"/>
</dbReference>
<gene>
    <name evidence="2" type="ORF">FEM03_04320</name>
</gene>
<organism evidence="2 3">
    <name type="scientific">Phragmitibacter flavus</name>
    <dbReference type="NCBI Taxonomy" id="2576071"/>
    <lineage>
        <taxon>Bacteria</taxon>
        <taxon>Pseudomonadati</taxon>
        <taxon>Verrucomicrobiota</taxon>
        <taxon>Verrucomicrobiia</taxon>
        <taxon>Verrucomicrobiales</taxon>
        <taxon>Verrucomicrobiaceae</taxon>
        <taxon>Phragmitibacter</taxon>
    </lineage>
</organism>
<reference evidence="2 3" key="1">
    <citation type="submission" date="2019-05" db="EMBL/GenBank/DDBJ databases">
        <title>Verrucobacter flavum gen. nov., sp. nov. a new member of the family Verrucomicrobiaceae.</title>
        <authorList>
            <person name="Szuroczki S."/>
            <person name="Abbaszade G."/>
            <person name="Szabo A."/>
            <person name="Felfoldi T."/>
            <person name="Schumann P."/>
            <person name="Boka K."/>
            <person name="Keki Z."/>
            <person name="Toumi M."/>
            <person name="Toth E."/>
        </authorList>
    </citation>
    <scope>NUCLEOTIDE SEQUENCE [LARGE SCALE GENOMIC DNA]</scope>
    <source>
        <strain evidence="2 3">MG-N-17</strain>
    </source>
</reference>
<dbReference type="AlphaFoldDB" id="A0A5R8KJ35"/>
<evidence type="ECO:0000313" key="3">
    <source>
        <dbReference type="Proteomes" id="UP000306196"/>
    </source>
</evidence>
<dbReference type="InterPro" id="IPR025202">
    <property type="entry name" value="PLD-like_dom"/>
</dbReference>
<dbReference type="InterPro" id="IPR001736">
    <property type="entry name" value="PLipase_D/transphosphatidylase"/>
</dbReference>
<dbReference type="CDD" id="cd00138">
    <property type="entry name" value="PLDc_SF"/>
    <property type="match status" value="1"/>
</dbReference>
<protein>
    <submittedName>
        <fullName evidence="2">Phosphatidylserine synthase</fullName>
    </submittedName>
</protein>
<comment type="caution">
    <text evidence="2">The sequence shown here is derived from an EMBL/GenBank/DDBJ whole genome shotgun (WGS) entry which is preliminary data.</text>
</comment>
<dbReference type="Gene3D" id="3.30.870.10">
    <property type="entry name" value="Endonuclease Chain A"/>
    <property type="match status" value="1"/>
</dbReference>
<dbReference type="GO" id="GO:0006793">
    <property type="term" value="P:phosphorus metabolic process"/>
    <property type="evidence" value="ECO:0007669"/>
    <property type="project" value="UniProtKB-ARBA"/>
</dbReference>
<dbReference type="Pfam" id="PF13091">
    <property type="entry name" value="PLDc_2"/>
    <property type="match status" value="1"/>
</dbReference>
<accession>A0A5R8KJ35</accession>
<evidence type="ECO:0000259" key="1">
    <source>
        <dbReference type="PROSITE" id="PS50035"/>
    </source>
</evidence>
<dbReference type="EMBL" id="VAUV01000003">
    <property type="protein sequence ID" value="TLD71955.1"/>
    <property type="molecule type" value="Genomic_DNA"/>
</dbReference>
<dbReference type="Proteomes" id="UP000306196">
    <property type="component" value="Unassembled WGS sequence"/>
</dbReference>
<feature type="domain" description="PLD phosphodiesterase" evidence="1">
    <location>
        <begin position="93"/>
        <end position="120"/>
    </location>
</feature>
<evidence type="ECO:0000313" key="2">
    <source>
        <dbReference type="EMBL" id="TLD71955.1"/>
    </source>
</evidence>
<proteinExistence type="predicted"/>
<keyword evidence="3" id="KW-1185">Reference proteome</keyword>
<dbReference type="GO" id="GO:0003824">
    <property type="term" value="F:catalytic activity"/>
    <property type="evidence" value="ECO:0007669"/>
    <property type="project" value="InterPro"/>
</dbReference>
<dbReference type="PROSITE" id="PS50035">
    <property type="entry name" value="PLD"/>
    <property type="match status" value="1"/>
</dbReference>
<dbReference type="OrthoDB" id="9800916at2"/>
<dbReference type="SUPFAM" id="SSF56024">
    <property type="entry name" value="Phospholipase D/nuclease"/>
    <property type="match status" value="1"/>
</dbReference>
<dbReference type="SMART" id="SM00155">
    <property type="entry name" value="PLDc"/>
    <property type="match status" value="1"/>
</dbReference>
<name>A0A5R8KJ35_9BACT</name>